<accession>A0A151Z3V8</accession>
<name>A0A151Z3V8_TIELA</name>
<reference evidence="1 2" key="1">
    <citation type="submission" date="2015-12" db="EMBL/GenBank/DDBJ databases">
        <title>Dictyostelia acquired genes for synthesis and detection of signals that induce cell-type specialization by lateral gene transfer from prokaryotes.</title>
        <authorList>
            <person name="Gloeckner G."/>
            <person name="Schaap P."/>
        </authorList>
    </citation>
    <scope>NUCLEOTIDE SEQUENCE [LARGE SCALE GENOMIC DNA]</scope>
    <source>
        <strain evidence="1 2">TK</strain>
    </source>
</reference>
<dbReference type="AlphaFoldDB" id="A0A151Z3V8"/>
<keyword evidence="2" id="KW-1185">Reference proteome</keyword>
<dbReference type="InParanoid" id="A0A151Z3V8"/>
<dbReference type="EMBL" id="LODT01000049">
    <property type="protein sequence ID" value="KYQ88653.1"/>
    <property type="molecule type" value="Genomic_DNA"/>
</dbReference>
<gene>
    <name evidence="1" type="ORF">DLAC_10827</name>
</gene>
<dbReference type="OrthoDB" id="24130at2759"/>
<comment type="caution">
    <text evidence="1">The sequence shown here is derived from an EMBL/GenBank/DDBJ whole genome shotgun (WGS) entry which is preliminary data.</text>
</comment>
<dbReference type="Proteomes" id="UP000076078">
    <property type="component" value="Unassembled WGS sequence"/>
</dbReference>
<sequence>MGKASPVLHSKAALQDAYQSSGMISSFGGPNMQTSLGGQQGEGLRDWLKKANSYLKDKKIISTVAKALDKAGVPIAGTVGDVAQKYGRKRGKSKKFVDLLNEYEDIDIAEIDELTVTDQLILENNTNQIVFGDDPNQVTLNVYTSFKSTINIPSTAPHLVADVVLTETDQSINGVKKFNDTLIAEDIVTMTTNSTISITTPSLNVTNNGTIDTLTTDTINSTTSITTPSLNATNGDIDSLDSDTINATTSITTPSLIVNNNITAPNVSATTVLSGPLLNVDTINSLTPFPSPVSINIGGLVNTGSIYSYGSVLGQSLVANGLGATINGQLTYEDSVGRNIDLTQYPPTPTPSGQ</sequence>
<organism evidence="1 2">
    <name type="scientific">Tieghemostelium lacteum</name>
    <name type="common">Slime mold</name>
    <name type="synonym">Dictyostelium lacteum</name>
    <dbReference type="NCBI Taxonomy" id="361077"/>
    <lineage>
        <taxon>Eukaryota</taxon>
        <taxon>Amoebozoa</taxon>
        <taxon>Evosea</taxon>
        <taxon>Eumycetozoa</taxon>
        <taxon>Dictyostelia</taxon>
        <taxon>Dictyosteliales</taxon>
        <taxon>Raperosteliaceae</taxon>
        <taxon>Tieghemostelium</taxon>
    </lineage>
</organism>
<protein>
    <submittedName>
        <fullName evidence="1">Uncharacterized protein</fullName>
    </submittedName>
</protein>
<evidence type="ECO:0000313" key="1">
    <source>
        <dbReference type="EMBL" id="KYQ88653.1"/>
    </source>
</evidence>
<proteinExistence type="predicted"/>
<evidence type="ECO:0000313" key="2">
    <source>
        <dbReference type="Proteomes" id="UP000076078"/>
    </source>
</evidence>